<accession>A0ACB7FKY2</accession>
<evidence type="ECO:0000313" key="1">
    <source>
        <dbReference type="EMBL" id="KAG8014685.1"/>
    </source>
</evidence>
<gene>
    <name evidence="1" type="ORF">GBF38_003283</name>
</gene>
<dbReference type="EMBL" id="CM024789">
    <property type="protein sequence ID" value="KAG8014685.1"/>
    <property type="molecule type" value="Genomic_DNA"/>
</dbReference>
<keyword evidence="2" id="KW-1185">Reference proteome</keyword>
<organism evidence="1 2">
    <name type="scientific">Nibea albiflora</name>
    <name type="common">Yellow drum</name>
    <name type="synonym">Corvina albiflora</name>
    <dbReference type="NCBI Taxonomy" id="240163"/>
    <lineage>
        <taxon>Eukaryota</taxon>
        <taxon>Metazoa</taxon>
        <taxon>Chordata</taxon>
        <taxon>Craniata</taxon>
        <taxon>Vertebrata</taxon>
        <taxon>Euteleostomi</taxon>
        <taxon>Actinopterygii</taxon>
        <taxon>Neopterygii</taxon>
        <taxon>Teleostei</taxon>
        <taxon>Neoteleostei</taxon>
        <taxon>Acanthomorphata</taxon>
        <taxon>Eupercaria</taxon>
        <taxon>Sciaenidae</taxon>
        <taxon>Nibea</taxon>
    </lineage>
</organism>
<evidence type="ECO:0000313" key="2">
    <source>
        <dbReference type="Proteomes" id="UP000805704"/>
    </source>
</evidence>
<proteinExistence type="predicted"/>
<sequence>MCLSDGRVGASEWRGDRGFLQSPLHLPLLSTRRRTSKTLPPNRLEEKDVPSEQTATNQEAAEQTPPPRTEKPTTPSGSAMSALIGGRNCIIKTTIVTELTQTRVEPYHPEIQSNGQVNGTVALSEKPAEEKKAQPAASPNSMQEYSPTVTEGLEESSVTIETPMLNLAKRVNHWVWDPNEERKRLESWQQEQERLLQEQYQREQEKLKKEWEKAQLEVEEEERKHNEEERRILEETVTPLNPTGLLNQQTGTTSSAPENRETKGGSLPLLQNGQRISTGNEDQHASKLHFFQDSACDGDASKKQELWKTASLDRNTQLNQAHVVKRCVSGKRLCSGCSQPLGKGAAMIIDTLGLFFHMQCFKAGTSVDMSRSLDEDSMVDGPLISADALHSAIRREFQTVPTPCHAGLLSLLHVVFVVLSVCVGVMCMLNLGQEDVCKSILHNVPADSVILFGKVCLWVLVMLFSGCVQHHHNRARSRGYLRFYRQMQGLKHLPLTVYSAGNVLLLVLLAAQLKPPLHTYMLLSILGLELLVALPCLLYYTVKVMQFNRERAAPDVSQEEHLHNFSATNLSTETGFRYTDFTRSHTHWLNKPLQTEIYFLHSEQPYCYIHNHLVMFE</sequence>
<name>A0ACB7FKY2_NIBAL</name>
<reference evidence="1" key="1">
    <citation type="submission" date="2020-04" db="EMBL/GenBank/DDBJ databases">
        <title>A chromosome-scale assembly and high-density genetic map of the yellow drum (Nibea albiflora) genome.</title>
        <authorList>
            <person name="Xu D."/>
            <person name="Zhang W."/>
            <person name="Chen R."/>
            <person name="Tan P."/>
            <person name="Wang L."/>
            <person name="Song H."/>
            <person name="Tian L."/>
            <person name="Zhu Q."/>
            <person name="Wang B."/>
        </authorList>
    </citation>
    <scope>NUCLEOTIDE SEQUENCE</scope>
    <source>
        <strain evidence="1">ZJHYS-2018</strain>
    </source>
</reference>
<protein>
    <submittedName>
        <fullName evidence="1">Uncharacterized protein</fullName>
    </submittedName>
</protein>
<dbReference type="Proteomes" id="UP000805704">
    <property type="component" value="Chromosome 1"/>
</dbReference>
<comment type="caution">
    <text evidence="1">The sequence shown here is derived from an EMBL/GenBank/DDBJ whole genome shotgun (WGS) entry which is preliminary data.</text>
</comment>